<keyword evidence="2" id="KW-0378">Hydrolase</keyword>
<protein>
    <submittedName>
        <fullName evidence="2">Lysophospholipase, alpha-beta hydrolase superfamily</fullName>
    </submittedName>
</protein>
<dbReference type="InterPro" id="IPR029058">
    <property type="entry name" value="AB_hydrolase_fold"/>
</dbReference>
<accession>A0A1G7Q9N0</accession>
<dbReference type="GO" id="GO:0016787">
    <property type="term" value="F:hydrolase activity"/>
    <property type="evidence" value="ECO:0007669"/>
    <property type="project" value="UniProtKB-KW"/>
</dbReference>
<dbReference type="Pfam" id="PF12146">
    <property type="entry name" value="Hydrolase_4"/>
    <property type="match status" value="1"/>
</dbReference>
<feature type="domain" description="Serine aminopeptidase S33" evidence="1">
    <location>
        <begin position="133"/>
        <end position="224"/>
    </location>
</feature>
<evidence type="ECO:0000313" key="2">
    <source>
        <dbReference type="EMBL" id="SDF95194.1"/>
    </source>
</evidence>
<organism evidence="2 3">
    <name type="scientific">Streptomyces griseoaurantiacus</name>
    <dbReference type="NCBI Taxonomy" id="68213"/>
    <lineage>
        <taxon>Bacteria</taxon>
        <taxon>Bacillati</taxon>
        <taxon>Actinomycetota</taxon>
        <taxon>Actinomycetes</taxon>
        <taxon>Kitasatosporales</taxon>
        <taxon>Streptomycetaceae</taxon>
        <taxon>Streptomyces</taxon>
        <taxon>Streptomyces aurantiacus group</taxon>
    </lineage>
</organism>
<dbReference type="OrthoDB" id="9806902at2"/>
<evidence type="ECO:0000259" key="1">
    <source>
        <dbReference type="Pfam" id="PF12146"/>
    </source>
</evidence>
<sequence>MTEYDDHFAPQGLRVRGTVVVVPGRGETRATYGRLGRRLAADAYRVRVLDAPALDGDGDTALTELGARLGTAVAGTAAEGEDVTGPLVVLGADSGAAAVAALLGGTETASAVRADALVLAGLPGRGTGAAGSWEDELDVRTACPTHRGTLTEDPRVRRGSLGLSLPDAVLAAAQEVRTALPVLFLVGDADPLADQEGLRRTVKAAPQARLSVVRGAHHDVLNDLQHRSVAAELVGFLETLREGLRPLVTVESSAW</sequence>
<name>A0A1G7Q9N0_9ACTN</name>
<evidence type="ECO:0000313" key="3">
    <source>
        <dbReference type="Proteomes" id="UP000198614"/>
    </source>
</evidence>
<proteinExistence type="predicted"/>
<reference evidence="2 3" key="1">
    <citation type="submission" date="2016-10" db="EMBL/GenBank/DDBJ databases">
        <authorList>
            <person name="de Groot N.N."/>
        </authorList>
    </citation>
    <scope>NUCLEOTIDE SEQUENCE [LARGE SCALE GENOMIC DNA]</scope>
    <source>
        <strain evidence="2 3">CGMCC 4.1859</strain>
    </source>
</reference>
<dbReference type="EMBL" id="FNAX01000012">
    <property type="protein sequence ID" value="SDF95194.1"/>
    <property type="molecule type" value="Genomic_DNA"/>
</dbReference>
<dbReference type="SUPFAM" id="SSF53474">
    <property type="entry name" value="alpha/beta-Hydrolases"/>
    <property type="match status" value="1"/>
</dbReference>
<dbReference type="AlphaFoldDB" id="A0A1G7Q9N0"/>
<dbReference type="Proteomes" id="UP000198614">
    <property type="component" value="Unassembled WGS sequence"/>
</dbReference>
<dbReference type="Gene3D" id="3.40.50.1820">
    <property type="entry name" value="alpha/beta hydrolase"/>
    <property type="match status" value="1"/>
</dbReference>
<dbReference type="InterPro" id="IPR022742">
    <property type="entry name" value="Hydrolase_4"/>
</dbReference>
<gene>
    <name evidence="2" type="ORF">SAMN05216260_112181</name>
</gene>